<accession>A0A142F2H3</accession>
<dbReference type="EMBL" id="KU728633">
    <property type="protein sequence ID" value="AMQ66980.1"/>
    <property type="molecule type" value="Genomic_DNA"/>
</dbReference>
<evidence type="ECO:0000313" key="2">
    <source>
        <dbReference type="Proteomes" id="UP000201826"/>
    </source>
</evidence>
<keyword evidence="2" id="KW-1185">Reference proteome</keyword>
<gene>
    <name evidence="1" type="primary">45</name>
    <name evidence="1" type="ORF">SEA_BIPPER_45</name>
</gene>
<dbReference type="Proteomes" id="UP000201826">
    <property type="component" value="Segment"/>
</dbReference>
<reference evidence="2" key="1">
    <citation type="submission" date="2016-02" db="EMBL/GenBank/DDBJ databases">
        <authorList>
            <person name="Isern S."/>
            <person name="Barcellona C.M."/>
            <person name="Dozier K.D."/>
            <person name="Faust J.M."/>
            <person name="Fedrick A.J."/>
            <person name="Gagliardi L.E."/>
            <person name="Gatt S.M."/>
            <person name="Gleason P.S."/>
            <person name="Gomez E.A."/>
            <person name="Hoffman A.M."/>
            <person name="Jenkins M."/>
            <person name="Jones M.J."/>
            <person name="Lang J.F."/>
            <person name="Lequay S.M."/>
            <person name="Mars P.J."/>
            <person name="Mtchedlidze N."/>
            <person name="Osking Z.B."/>
            <person name="Paul L.M."/>
            <person name="Pica A.N."/>
            <person name="Robison M.D."/>
            <person name="Rodriguez D."/>
            <person name="Rosales K.A."/>
            <person name="Saravis L.E."/>
            <person name="Sisson B.M."/>
            <person name="Tan A.L."/>
            <person name="Voltaire R."/>
            <person name="Michael S.F."/>
            <person name="Warner M.H."/>
            <person name="Bradley K.W."/>
            <person name="Asai D.J."/>
            <person name="Bowman C.A."/>
            <person name="Russell D.A."/>
            <person name="Pope W.H."/>
            <person name="Jacobs-Sera D."/>
            <person name="Hendrix R.W."/>
            <person name="Hatfull G.F."/>
        </authorList>
    </citation>
    <scope>NUCLEOTIDE SEQUENCE [LARGE SCALE GENOMIC DNA]</scope>
</reference>
<evidence type="ECO:0000313" key="1">
    <source>
        <dbReference type="EMBL" id="AMQ66980.1"/>
    </source>
</evidence>
<proteinExistence type="predicted"/>
<dbReference type="RefSeq" id="YP_009303192.1">
    <property type="nucleotide sequence ID" value="NC_031253.1"/>
</dbReference>
<sequence length="71" mass="7911">MDTITVWTLIIVGDNEDSTSVSLHPSEAAALGHLRDLYDIPEWVEDVVDAVNNAPGDEVRFVMLDSHDHYC</sequence>
<name>A0A142F2H3_9CAUD</name>
<dbReference type="KEGG" id="vg:29125766"/>
<organism evidence="1 2">
    <name type="scientific">Mycobacterium phage Bipper</name>
    <dbReference type="NCBI Taxonomy" id="1805457"/>
    <lineage>
        <taxon>Viruses</taxon>
        <taxon>Duplodnaviria</taxon>
        <taxon>Heunggongvirae</taxon>
        <taxon>Uroviricota</taxon>
        <taxon>Caudoviricetes</taxon>
        <taxon>Bippervirus</taxon>
        <taxon>Bippervirus bipper</taxon>
    </lineage>
</organism>
<protein>
    <submittedName>
        <fullName evidence="1">Uncharacterized protein</fullName>
    </submittedName>
</protein>
<dbReference type="GeneID" id="29125766"/>